<proteinExistence type="predicted"/>
<reference evidence="2" key="1">
    <citation type="submission" date="2022-11" db="UniProtKB">
        <authorList>
            <consortium name="WormBaseParasite"/>
        </authorList>
    </citation>
    <scope>IDENTIFICATION</scope>
</reference>
<name>A0AC34G705_9BILA</name>
<dbReference type="WBParaSite" id="ES5_v2.g25104.t1">
    <property type="protein sequence ID" value="ES5_v2.g25104.t1"/>
    <property type="gene ID" value="ES5_v2.g25104"/>
</dbReference>
<evidence type="ECO:0000313" key="1">
    <source>
        <dbReference type="Proteomes" id="UP000887579"/>
    </source>
</evidence>
<evidence type="ECO:0000313" key="2">
    <source>
        <dbReference type="WBParaSite" id="ES5_v2.g25104.t1"/>
    </source>
</evidence>
<protein>
    <submittedName>
        <fullName evidence="2">Uncharacterized protein</fullName>
    </submittedName>
</protein>
<accession>A0AC34G705</accession>
<sequence>ILSKEPVRSFTVPETLHSTNQHFSPKPVSPRLLSDLNQEEEENNIQYSCANHLFNENDRHSNPRRQQQSSGTAMNLEFDVSHA</sequence>
<dbReference type="Proteomes" id="UP000887579">
    <property type="component" value="Unplaced"/>
</dbReference>
<organism evidence="1 2">
    <name type="scientific">Panagrolaimus sp. ES5</name>
    <dbReference type="NCBI Taxonomy" id="591445"/>
    <lineage>
        <taxon>Eukaryota</taxon>
        <taxon>Metazoa</taxon>
        <taxon>Ecdysozoa</taxon>
        <taxon>Nematoda</taxon>
        <taxon>Chromadorea</taxon>
        <taxon>Rhabditida</taxon>
        <taxon>Tylenchina</taxon>
        <taxon>Panagrolaimomorpha</taxon>
        <taxon>Panagrolaimoidea</taxon>
        <taxon>Panagrolaimidae</taxon>
        <taxon>Panagrolaimus</taxon>
    </lineage>
</organism>